<feature type="signal peptide" evidence="1">
    <location>
        <begin position="1"/>
        <end position="24"/>
    </location>
</feature>
<keyword evidence="1" id="KW-0732">Signal</keyword>
<sequence>MKKIFAAVASMAALLCLSSVPASAKSGLEAGYVNSSYSFKTGISSDNNYSLNGFYVGLSQDVRLFAGLHIVPGIYYTYLTDKNDLVEMSGVEGIEGIFELKNRRNITDHYLNVPIMFRYQFGLPGVKLYIFAGPTLSVGLVSNQKFTVTGDFLGNNINGTLSYNFYTGKVKADDMDVMPDGIVPEYQYNRFDIQLGGGVGIEILRFLEVKVGYDCGLMNRYKGDAAELYRNQFYAAVGFRF</sequence>
<reference evidence="3" key="1">
    <citation type="submission" date="2020-10" db="EMBL/GenBank/DDBJ databases">
        <authorList>
            <person name="Gilroy R."/>
        </authorList>
    </citation>
    <scope>NUCLEOTIDE SEQUENCE</scope>
    <source>
        <strain evidence="3">F1-3629</strain>
    </source>
</reference>
<proteinExistence type="predicted"/>
<protein>
    <submittedName>
        <fullName evidence="3">PorT family protein</fullName>
    </submittedName>
</protein>
<evidence type="ECO:0000256" key="1">
    <source>
        <dbReference type="SAM" id="SignalP"/>
    </source>
</evidence>
<dbReference type="Pfam" id="PF13568">
    <property type="entry name" value="OMP_b-brl_2"/>
    <property type="match status" value="1"/>
</dbReference>
<feature type="domain" description="Outer membrane protein beta-barrel" evidence="2">
    <location>
        <begin position="27"/>
        <end position="219"/>
    </location>
</feature>
<evidence type="ECO:0000259" key="2">
    <source>
        <dbReference type="Pfam" id="PF13568"/>
    </source>
</evidence>
<evidence type="ECO:0000313" key="3">
    <source>
        <dbReference type="EMBL" id="MBO8453884.1"/>
    </source>
</evidence>
<feature type="chain" id="PRO_5038108398" evidence="1">
    <location>
        <begin position="25"/>
        <end position="241"/>
    </location>
</feature>
<dbReference type="EMBL" id="JADIMJ010000064">
    <property type="protein sequence ID" value="MBO8453884.1"/>
    <property type="molecule type" value="Genomic_DNA"/>
</dbReference>
<reference evidence="3" key="2">
    <citation type="journal article" date="2021" name="PeerJ">
        <title>Extensive microbial diversity within the chicken gut microbiome revealed by metagenomics and culture.</title>
        <authorList>
            <person name="Gilroy R."/>
            <person name="Ravi A."/>
            <person name="Getino M."/>
            <person name="Pursley I."/>
            <person name="Horton D.L."/>
            <person name="Alikhan N.F."/>
            <person name="Baker D."/>
            <person name="Gharbi K."/>
            <person name="Hall N."/>
            <person name="Watson M."/>
            <person name="Adriaenssens E.M."/>
            <person name="Foster-Nyarko E."/>
            <person name="Jarju S."/>
            <person name="Secka A."/>
            <person name="Antonio M."/>
            <person name="Oren A."/>
            <person name="Chaudhuri R.R."/>
            <person name="La Ragione R."/>
            <person name="Hildebrand F."/>
            <person name="Pallen M.J."/>
        </authorList>
    </citation>
    <scope>NUCLEOTIDE SEQUENCE</scope>
    <source>
        <strain evidence="3">F1-3629</strain>
    </source>
</reference>
<gene>
    <name evidence="3" type="ORF">IAC07_04060</name>
</gene>
<accession>A0A940DMY6</accession>
<dbReference type="AlphaFoldDB" id="A0A940DMY6"/>
<dbReference type="InterPro" id="IPR025665">
    <property type="entry name" value="Beta-barrel_OMP_2"/>
</dbReference>
<comment type="caution">
    <text evidence="3">The sequence shown here is derived from an EMBL/GenBank/DDBJ whole genome shotgun (WGS) entry which is preliminary data.</text>
</comment>
<organism evidence="3 4">
    <name type="scientific">Candidatus Cryptobacteroides gallistercoris</name>
    <dbReference type="NCBI Taxonomy" id="2840765"/>
    <lineage>
        <taxon>Bacteria</taxon>
        <taxon>Pseudomonadati</taxon>
        <taxon>Bacteroidota</taxon>
        <taxon>Bacteroidia</taxon>
        <taxon>Bacteroidales</taxon>
        <taxon>Candidatus Cryptobacteroides</taxon>
    </lineage>
</organism>
<evidence type="ECO:0000313" key="4">
    <source>
        <dbReference type="Proteomes" id="UP000771749"/>
    </source>
</evidence>
<dbReference type="Proteomes" id="UP000771749">
    <property type="component" value="Unassembled WGS sequence"/>
</dbReference>
<name>A0A940DMY6_9BACT</name>